<evidence type="ECO:0000313" key="2">
    <source>
        <dbReference type="EMBL" id="PZE19429.1"/>
    </source>
</evidence>
<accession>A0A2W1N3V6</accession>
<proteinExistence type="predicted"/>
<evidence type="ECO:0000313" key="3">
    <source>
        <dbReference type="Proteomes" id="UP000214746"/>
    </source>
</evidence>
<dbReference type="GO" id="GO:0005576">
    <property type="term" value="C:extracellular region"/>
    <property type="evidence" value="ECO:0007669"/>
    <property type="project" value="InterPro"/>
</dbReference>
<dbReference type="GO" id="GO:0005185">
    <property type="term" value="F:neurohypophyseal hormone activity"/>
    <property type="evidence" value="ECO:0007669"/>
    <property type="project" value="InterPro"/>
</dbReference>
<keyword evidence="1" id="KW-1015">Disulfide bond</keyword>
<sequence length="21" mass="2177">MSTVASGCLISNCPRSASMFN</sequence>
<dbReference type="Proteomes" id="UP000214746">
    <property type="component" value="Unassembled WGS sequence"/>
</dbReference>
<dbReference type="InterPro" id="IPR022423">
    <property type="entry name" value="Neurohypophysial_hormone_CS"/>
</dbReference>
<reference evidence="2" key="1">
    <citation type="submission" date="2018-06" db="EMBL/GenBank/DDBJ databases">
        <title>Paenibacillus xerothermodurans sp. nov. an extremely dry heat resistant spore forming bacterium isolated from the soil of Cape Canaveral, Florida.</title>
        <authorList>
            <person name="Seuylemezian A."/>
            <person name="Kaur N."/>
            <person name="Patil P."/>
            <person name="Patil P."/>
            <person name="Mayilraj S."/>
            <person name="Vaishampayan P."/>
        </authorList>
    </citation>
    <scope>NUCLEOTIDE SEQUENCE [LARGE SCALE GENOMIC DNA]</scope>
    <source>
        <strain evidence="2">ATCC 27380</strain>
    </source>
</reference>
<dbReference type="AlphaFoldDB" id="A0A2W1N3V6"/>
<keyword evidence="3" id="KW-1185">Reference proteome</keyword>
<gene>
    <name evidence="2" type="ORF">CBW46_018490</name>
</gene>
<comment type="caution">
    <text evidence="2">The sequence shown here is derived from an EMBL/GenBank/DDBJ whole genome shotgun (WGS) entry which is preliminary data.</text>
</comment>
<organism evidence="2 3">
    <name type="scientific">Paenibacillus xerothermodurans</name>
    <dbReference type="NCBI Taxonomy" id="1977292"/>
    <lineage>
        <taxon>Bacteria</taxon>
        <taxon>Bacillati</taxon>
        <taxon>Bacillota</taxon>
        <taxon>Bacilli</taxon>
        <taxon>Bacillales</taxon>
        <taxon>Paenibacillaceae</taxon>
        <taxon>Paenibacillus</taxon>
    </lineage>
</organism>
<dbReference type="Pfam" id="PF00220">
    <property type="entry name" value="Hormone_4"/>
    <property type="match status" value="1"/>
</dbReference>
<evidence type="ECO:0000256" key="1">
    <source>
        <dbReference type="ARBA" id="ARBA00023157"/>
    </source>
</evidence>
<dbReference type="EMBL" id="NHRJ02000017">
    <property type="protein sequence ID" value="PZE19429.1"/>
    <property type="molecule type" value="Genomic_DNA"/>
</dbReference>
<protein>
    <submittedName>
        <fullName evidence="2">Uncharacterized protein</fullName>
    </submittedName>
</protein>
<name>A0A2W1N3V6_PAEXE</name>